<name>A0A813XXT0_9BILA</name>
<dbReference type="AlphaFoldDB" id="A0A813XXT0"/>
<feature type="region of interest" description="Disordered" evidence="1">
    <location>
        <begin position="146"/>
        <end position="171"/>
    </location>
</feature>
<dbReference type="EMBL" id="CAJNOO010000238">
    <property type="protein sequence ID" value="CAF0871558.1"/>
    <property type="molecule type" value="Genomic_DNA"/>
</dbReference>
<organism evidence="3 4">
    <name type="scientific">Rotaria sordida</name>
    <dbReference type="NCBI Taxonomy" id="392033"/>
    <lineage>
        <taxon>Eukaryota</taxon>
        <taxon>Metazoa</taxon>
        <taxon>Spiralia</taxon>
        <taxon>Gnathifera</taxon>
        <taxon>Rotifera</taxon>
        <taxon>Eurotatoria</taxon>
        <taxon>Bdelloidea</taxon>
        <taxon>Philodinida</taxon>
        <taxon>Philodinidae</taxon>
        <taxon>Rotaria</taxon>
    </lineage>
</organism>
<dbReference type="Proteomes" id="UP000663882">
    <property type="component" value="Unassembled WGS sequence"/>
</dbReference>
<feature type="region of interest" description="Disordered" evidence="1">
    <location>
        <begin position="77"/>
        <end position="104"/>
    </location>
</feature>
<feature type="compositionally biased region" description="Polar residues" evidence="1">
    <location>
        <begin position="258"/>
        <end position="277"/>
    </location>
</feature>
<evidence type="ECO:0000313" key="3">
    <source>
        <dbReference type="EMBL" id="CAF0871558.1"/>
    </source>
</evidence>
<gene>
    <name evidence="3" type="ORF">RFH988_LOCUS7498</name>
</gene>
<reference evidence="3" key="1">
    <citation type="submission" date="2021-02" db="EMBL/GenBank/DDBJ databases">
        <authorList>
            <person name="Nowell W R."/>
        </authorList>
    </citation>
    <scope>NUCLEOTIDE SEQUENCE</scope>
</reference>
<accession>A0A813XXT0</accession>
<proteinExistence type="predicted"/>
<dbReference type="OrthoDB" id="6351677at2759"/>
<feature type="domain" description="FAM194 C-terminal" evidence="2">
    <location>
        <begin position="467"/>
        <end position="641"/>
    </location>
</feature>
<evidence type="ECO:0000259" key="2">
    <source>
        <dbReference type="Pfam" id="PF14977"/>
    </source>
</evidence>
<dbReference type="PANTHER" id="PTHR23093:SF16">
    <property type="entry name" value="FAM194 C-TERMINAL DOMAIN-CONTAINING PROTEIN"/>
    <property type="match status" value="1"/>
</dbReference>
<feature type="compositionally biased region" description="Low complexity" evidence="1">
    <location>
        <begin position="82"/>
        <end position="94"/>
    </location>
</feature>
<sequence>MKSSSSRDVDLLFFALHQANIQCSEKSTMRSQMSRGLYFYDQFTRTSHIGGIHRYKRHPEELNQALHHVRIALAAEDDQPVKPDTATPTTTINPTPSPVKQQLGKQTNELLLRTIERKLKAPIVPDALFKDLDSLFQRFDDKSKTAVSSSTSKFPSSIAPKSAQSTLPDNEQELDTMPIQEADDEDELIAATSNTPKISLPGSLIIRLHSTWTDLIENTEYKYKTWQTKTGEDNWRRYVERKRLEQLNAEKNRAMAASKQSNYRQGASRTGHNPFTNLSRQQQLLNPQMRSNRSLSRVSFMSTNTISQLDHIKTFKPIHQGSLESLNEPLKSGIHVEFKLSTQVDQTKQQQQSQIQALNEQKGVMFDVPKPLVDVHEDIIALTQARCKRLLAETKQRILTTVPDSNIQNPKICKVWYYGENHLVRNKSNLLTLNELARRQKSKFIFSILRREIPEKYNIDIEIPEVKHKCYLEMTDGSSQIYYPSGRLAVLRIHSPNSMILFFDDGDISENAFLGLVTSTGSVLIMHPTLHARFVTDNQHERSYLCNGKTGIIEKQIQWHSNNITTQLISSNEPTIQDEDDILPALLESTIQLQLNSYMQLEYHNPTNIRFAFACQKEEFKFQLGVQLSTISVDLTKKNLLDKKFQSKPKLSTILSGSINSNQISNTSEKQQIQVERLLDGHVNVRELPMIKELNILRKRIRNICHDWLKQCRTTLGVMDIDSYCLPDWPSASNQLIAPIIKSQQSKSAKQPRHITILTKNDSINNEFLQPSEREQIIRTHSANKPQPNLIANTIMQFIPRSDSGKSMKQKFYAKKNRLSTTLPAIKSKLMNIFCLILKTPSALPSNEERPSSLNVISSDLPFSCSNLIRQRLIQDGPISPILHDTCTCRADHIPIIHDLEFDTFIELIGQINPKQLIVIGVINSNLRQIEYDEKQQSNELYEILQTLHYHLNYGRSQISVCRLSTNDDYRCLIYDLAEATKHSSLYGPLLVRRHNVQPGFVLIYQHGQVIFGDSIFNGYGRNLQDLKKQLDRMRHQQIALPEEFKFISDHRRTNSTVLKSA</sequence>
<dbReference type="InterPro" id="IPR029281">
    <property type="entry name" value="FAM194_C"/>
</dbReference>
<feature type="region of interest" description="Disordered" evidence="1">
    <location>
        <begin position="251"/>
        <end position="277"/>
    </location>
</feature>
<dbReference type="PANTHER" id="PTHR23093">
    <property type="entry name" value="SIMILAR TO CHROMOSOME 3 OPEN READING FRAME 20"/>
    <property type="match status" value="1"/>
</dbReference>
<dbReference type="Pfam" id="PF14977">
    <property type="entry name" value="FAM194"/>
    <property type="match status" value="1"/>
</dbReference>
<comment type="caution">
    <text evidence="3">The sequence shown here is derived from an EMBL/GenBank/DDBJ whole genome shotgun (WGS) entry which is preliminary data.</text>
</comment>
<protein>
    <recommendedName>
        <fullName evidence="2">FAM194 C-terminal domain-containing protein</fullName>
    </recommendedName>
</protein>
<evidence type="ECO:0000256" key="1">
    <source>
        <dbReference type="SAM" id="MobiDB-lite"/>
    </source>
</evidence>
<evidence type="ECO:0000313" key="4">
    <source>
        <dbReference type="Proteomes" id="UP000663882"/>
    </source>
</evidence>